<sequence length="157" mass="18201">EEYQDTIFIVVNARGGTSLERFMKNDSTGYYESTISRIKQALKKYPDLELGAIIWHQGESNRDYYKDYIVHLRTLIKDYRADLNLPDLPFIAGEMGRWNPTYTNIVKQIAMIPDSIDKAYLISSEGLGNIDEFHFDSNSQEILGNRYAEKYIEISTK</sequence>
<evidence type="ECO:0000256" key="1">
    <source>
        <dbReference type="ARBA" id="ARBA00022801"/>
    </source>
</evidence>
<feature type="non-terminal residue" evidence="3">
    <location>
        <position position="1"/>
    </location>
</feature>
<evidence type="ECO:0000313" key="3">
    <source>
        <dbReference type="EMBL" id="EEF87200.1"/>
    </source>
</evidence>
<dbReference type="PANTHER" id="PTHR31988">
    <property type="entry name" value="ESTERASE, PUTATIVE (DUF303)-RELATED"/>
    <property type="match status" value="1"/>
</dbReference>
<reference evidence="3 4" key="2">
    <citation type="submission" date="2009-01" db="EMBL/GenBank/DDBJ databases">
        <title>Draft genome sequence of Bacteroides cellulosilyticus (DSM 14838).</title>
        <authorList>
            <person name="Sudarsanam P."/>
            <person name="Ley R."/>
            <person name="Guruge J."/>
            <person name="Turnbaugh P.J."/>
            <person name="Mahowald M."/>
            <person name="Liep D."/>
            <person name="Gordon J."/>
        </authorList>
    </citation>
    <scope>NUCLEOTIDE SEQUENCE [LARGE SCALE GENOMIC DNA]</scope>
    <source>
        <strain evidence="3 4">DSM 14838</strain>
    </source>
</reference>
<dbReference type="Proteomes" id="UP000003711">
    <property type="component" value="Unassembled WGS sequence"/>
</dbReference>
<dbReference type="Gene3D" id="3.40.50.1110">
    <property type="entry name" value="SGNH hydrolase"/>
    <property type="match status" value="1"/>
</dbReference>
<dbReference type="InterPro" id="IPR052940">
    <property type="entry name" value="Carb_Esterase_6"/>
</dbReference>
<dbReference type="EMBL" id="ACCH01000429">
    <property type="protein sequence ID" value="EEF87200.1"/>
    <property type="molecule type" value="Genomic_DNA"/>
</dbReference>
<dbReference type="AlphaFoldDB" id="E2NLM2"/>
<dbReference type="GO" id="GO:0016788">
    <property type="term" value="F:hydrolase activity, acting on ester bonds"/>
    <property type="evidence" value="ECO:0007669"/>
    <property type="project" value="UniProtKB-ARBA"/>
</dbReference>
<accession>E2NLM2</accession>
<dbReference type="PANTHER" id="PTHR31988:SF19">
    <property type="entry name" value="9-O-ACETYL-N-ACETYLNEURAMINIC ACID DEACETYLASE-RELATED"/>
    <property type="match status" value="1"/>
</dbReference>
<keyword evidence="1" id="KW-0378">Hydrolase</keyword>
<name>E2NLM2_9BACE</name>
<dbReference type="SUPFAM" id="SSF52266">
    <property type="entry name" value="SGNH hydrolase"/>
    <property type="match status" value="1"/>
</dbReference>
<gene>
    <name evidence="3" type="ORF">BACCELL_05216</name>
</gene>
<dbReference type="Pfam" id="PF03629">
    <property type="entry name" value="SASA"/>
    <property type="match status" value="1"/>
</dbReference>
<evidence type="ECO:0000313" key="4">
    <source>
        <dbReference type="Proteomes" id="UP000003711"/>
    </source>
</evidence>
<feature type="domain" description="Sialate O-acetylesterase" evidence="2">
    <location>
        <begin position="4"/>
        <end position="152"/>
    </location>
</feature>
<comment type="caution">
    <text evidence="3">The sequence shown here is derived from an EMBL/GenBank/DDBJ whole genome shotgun (WGS) entry which is preliminary data.</text>
</comment>
<dbReference type="RefSeq" id="WP_007214549.1">
    <property type="nucleotide sequence ID" value="NZ_EQ973495.1"/>
</dbReference>
<proteinExistence type="predicted"/>
<dbReference type="HOGENOM" id="CLU_1672867_0_0_10"/>
<dbReference type="InterPro" id="IPR036514">
    <property type="entry name" value="SGNH_hydro_sf"/>
</dbReference>
<reference evidence="3 4" key="1">
    <citation type="submission" date="2008-12" db="EMBL/GenBank/DDBJ databases">
        <authorList>
            <person name="Fulton L."/>
            <person name="Clifton S."/>
            <person name="Fulton B."/>
            <person name="Xu J."/>
            <person name="Minx P."/>
            <person name="Pepin K.H."/>
            <person name="Johnson M."/>
            <person name="Bhonagiri V."/>
            <person name="Nash W.E."/>
            <person name="Mardis E.R."/>
            <person name="Wilson R.K."/>
        </authorList>
    </citation>
    <scope>NUCLEOTIDE SEQUENCE [LARGE SCALE GENOMIC DNA]</scope>
    <source>
        <strain evidence="3 4">DSM 14838</strain>
    </source>
</reference>
<protein>
    <recommendedName>
        <fullName evidence="2">Sialate O-acetylesterase domain-containing protein</fullName>
    </recommendedName>
</protein>
<organism evidence="3 4">
    <name type="scientific">Bacteroides cellulosilyticus DSM 14838</name>
    <dbReference type="NCBI Taxonomy" id="537012"/>
    <lineage>
        <taxon>Bacteria</taxon>
        <taxon>Pseudomonadati</taxon>
        <taxon>Bacteroidota</taxon>
        <taxon>Bacteroidia</taxon>
        <taxon>Bacteroidales</taxon>
        <taxon>Bacteroidaceae</taxon>
        <taxon>Bacteroides</taxon>
    </lineage>
</organism>
<dbReference type="InterPro" id="IPR005181">
    <property type="entry name" value="SASA"/>
</dbReference>
<evidence type="ECO:0000259" key="2">
    <source>
        <dbReference type="Pfam" id="PF03629"/>
    </source>
</evidence>